<reference evidence="2" key="1">
    <citation type="submission" date="2018-02" db="EMBL/GenBank/DDBJ databases">
        <title>Genome sequencing of Solimonas sp. HR-BB.</title>
        <authorList>
            <person name="Lee Y."/>
            <person name="Jeon C.O."/>
        </authorList>
    </citation>
    <scope>NUCLEOTIDE SEQUENCE [LARGE SCALE GENOMIC DNA]</scope>
    <source>
        <strain evidence="2">HR-U</strain>
    </source>
</reference>
<organism evidence="1 2">
    <name type="scientific">Siphonobacter curvatus</name>
    <dbReference type="NCBI Taxonomy" id="2094562"/>
    <lineage>
        <taxon>Bacteria</taxon>
        <taxon>Pseudomonadati</taxon>
        <taxon>Bacteroidota</taxon>
        <taxon>Cytophagia</taxon>
        <taxon>Cytophagales</taxon>
        <taxon>Cytophagaceae</taxon>
        <taxon>Siphonobacter</taxon>
    </lineage>
</organism>
<protein>
    <submittedName>
        <fullName evidence="1">Uncharacterized protein</fullName>
    </submittedName>
</protein>
<accession>A0A2S7IQD5</accession>
<evidence type="ECO:0000313" key="1">
    <source>
        <dbReference type="EMBL" id="PQA59933.1"/>
    </source>
</evidence>
<dbReference type="OrthoDB" id="1260906at2"/>
<dbReference type="EMBL" id="PTRA01000001">
    <property type="protein sequence ID" value="PQA59933.1"/>
    <property type="molecule type" value="Genomic_DNA"/>
</dbReference>
<keyword evidence="2" id="KW-1185">Reference proteome</keyword>
<dbReference type="AlphaFoldDB" id="A0A2S7IQD5"/>
<sequence length="119" mass="13918">MQLSFLPADERRFFIDLFAQVVFDSRRNRPRLKTITNQRVPGDLSVRCPLRLLRQFPEGTIYKLDARLVQTPGKQPYLVAVNQRTLHRALEFYDHNLTVQNGECKAPRPARRVVKERSA</sequence>
<dbReference type="Proteomes" id="UP000239590">
    <property type="component" value="Unassembled WGS sequence"/>
</dbReference>
<name>A0A2S7IQD5_9BACT</name>
<comment type="caution">
    <text evidence="1">The sequence shown here is derived from an EMBL/GenBank/DDBJ whole genome shotgun (WGS) entry which is preliminary data.</text>
</comment>
<proteinExistence type="predicted"/>
<gene>
    <name evidence="1" type="ORF">C5O19_10010</name>
</gene>
<dbReference type="RefSeq" id="WP_104711799.1">
    <property type="nucleotide sequence ID" value="NZ_PTRA01000001.1"/>
</dbReference>
<evidence type="ECO:0000313" key="2">
    <source>
        <dbReference type="Proteomes" id="UP000239590"/>
    </source>
</evidence>